<dbReference type="InterPro" id="IPR016187">
    <property type="entry name" value="CTDL_fold"/>
</dbReference>
<evidence type="ECO:0000259" key="4">
    <source>
        <dbReference type="PROSITE" id="PS01180"/>
    </source>
</evidence>
<dbReference type="InterPro" id="IPR035914">
    <property type="entry name" value="Sperma_CUB_dom_sf"/>
</dbReference>
<evidence type="ECO:0000259" key="5">
    <source>
        <dbReference type="PROSITE" id="PS50041"/>
    </source>
</evidence>
<feature type="chain" id="PRO_5043797968" description="CUB domain-containing protein" evidence="3">
    <location>
        <begin position="23"/>
        <end position="423"/>
    </location>
</feature>
<evidence type="ECO:0000256" key="1">
    <source>
        <dbReference type="ARBA" id="ARBA00023157"/>
    </source>
</evidence>
<comment type="caution">
    <text evidence="6">The sequence shown here is derived from an EMBL/GenBank/DDBJ whole genome shotgun (WGS) entry which is preliminary data.</text>
</comment>
<evidence type="ECO:0008006" key="8">
    <source>
        <dbReference type="Google" id="ProtNLM"/>
    </source>
</evidence>
<dbReference type="Pfam" id="PF00431">
    <property type="entry name" value="CUB"/>
    <property type="match status" value="1"/>
</dbReference>
<protein>
    <recommendedName>
        <fullName evidence="8">CUB domain-containing protein</fullName>
    </recommendedName>
</protein>
<proteinExistence type="predicted"/>
<dbReference type="Gene3D" id="3.10.100.10">
    <property type="entry name" value="Mannose-Binding Protein A, subunit A"/>
    <property type="match status" value="2"/>
</dbReference>
<evidence type="ECO:0000256" key="2">
    <source>
        <dbReference type="PROSITE-ProRule" id="PRU00059"/>
    </source>
</evidence>
<dbReference type="PANTHER" id="PTHR22991:SF41">
    <property type="entry name" value="CUB DOMAIN-CONTAINING PROTEIN-RELATED"/>
    <property type="match status" value="1"/>
</dbReference>
<organism evidence="6 7">
    <name type="scientific">Pristionchus fissidentatus</name>
    <dbReference type="NCBI Taxonomy" id="1538716"/>
    <lineage>
        <taxon>Eukaryota</taxon>
        <taxon>Metazoa</taxon>
        <taxon>Ecdysozoa</taxon>
        <taxon>Nematoda</taxon>
        <taxon>Chromadorea</taxon>
        <taxon>Rhabditida</taxon>
        <taxon>Rhabditina</taxon>
        <taxon>Diplogasteromorpha</taxon>
        <taxon>Diplogasteroidea</taxon>
        <taxon>Neodiplogasteridae</taxon>
        <taxon>Pristionchus</taxon>
    </lineage>
</organism>
<feature type="domain" description="CUB" evidence="4">
    <location>
        <begin position="313"/>
        <end position="421"/>
    </location>
</feature>
<keyword evidence="7" id="KW-1185">Reference proteome</keyword>
<dbReference type="SUPFAM" id="SSF49854">
    <property type="entry name" value="Spermadhesin, CUB domain"/>
    <property type="match status" value="1"/>
</dbReference>
<dbReference type="CDD" id="cd00037">
    <property type="entry name" value="CLECT"/>
    <property type="match status" value="2"/>
</dbReference>
<dbReference type="AlphaFoldDB" id="A0AAV5UXI0"/>
<comment type="caution">
    <text evidence="2">Lacks conserved residue(s) required for the propagation of feature annotation.</text>
</comment>
<accession>A0AAV5UXI0</accession>
<dbReference type="InterPro" id="IPR000859">
    <property type="entry name" value="CUB_dom"/>
</dbReference>
<dbReference type="Gene3D" id="2.60.120.290">
    <property type="entry name" value="Spermadhesin, CUB domain"/>
    <property type="match status" value="1"/>
</dbReference>
<dbReference type="SMART" id="SM00042">
    <property type="entry name" value="CUB"/>
    <property type="match status" value="1"/>
</dbReference>
<dbReference type="CDD" id="cd00041">
    <property type="entry name" value="CUB"/>
    <property type="match status" value="1"/>
</dbReference>
<dbReference type="Proteomes" id="UP001432322">
    <property type="component" value="Unassembled WGS sequence"/>
</dbReference>
<reference evidence="6" key="1">
    <citation type="submission" date="2023-10" db="EMBL/GenBank/DDBJ databases">
        <title>Genome assembly of Pristionchus species.</title>
        <authorList>
            <person name="Yoshida K."/>
            <person name="Sommer R.J."/>
        </authorList>
    </citation>
    <scope>NUCLEOTIDE SEQUENCE</scope>
    <source>
        <strain evidence="6">RS5133</strain>
    </source>
</reference>
<feature type="non-terminal residue" evidence="6">
    <location>
        <position position="1"/>
    </location>
</feature>
<name>A0AAV5UXI0_9BILA</name>
<dbReference type="PROSITE" id="PS01180">
    <property type="entry name" value="CUB"/>
    <property type="match status" value="1"/>
</dbReference>
<dbReference type="InterPro" id="IPR001304">
    <property type="entry name" value="C-type_lectin-like"/>
</dbReference>
<sequence length="423" mass="46674">KMAGRFSLFLLPVFLLFTSSQCSPCPEGYTQFKNGGDCFMALKLTTLEAKTADQAEQQCPHGGLLASVHSSEENAQIPQMHCSPFASETVFQKTIGLRCVGADCKWDDNTDVDYTNFRYTPQKDDPETCFYISDYDGLWYTSQAGCRAQRSCWLCKVKAKIYDCFPHETPYKGGCASAYDVPLNKTAAESSCPYGGHLISVHSYDENNVYETIAAASGIGQLGGFYLGGAFDAAGEMTWADGTRNNYNRFAKSFPNTFLGNCVQMLLDTQFNTQGQWTNIDCSTRLPYICFRDASTVLPPTTTQPVALEDPVCPPVQTITRFTGNVFSPNYPLGIPSNQTCEYILNTLNGTQAHINFSNYNCESGTKLSLYDGLDSTEPLLTFTSTPPDREYAATSHIIRVVFEAGEDAMGTGWHAEFYGVRL</sequence>
<feature type="domain" description="C-type lectin" evidence="5">
    <location>
        <begin position="34"/>
        <end position="153"/>
    </location>
</feature>
<dbReference type="EMBL" id="BTSY01000001">
    <property type="protein sequence ID" value="GMT11992.1"/>
    <property type="molecule type" value="Genomic_DNA"/>
</dbReference>
<evidence type="ECO:0000313" key="6">
    <source>
        <dbReference type="EMBL" id="GMT11992.1"/>
    </source>
</evidence>
<feature type="signal peptide" evidence="3">
    <location>
        <begin position="1"/>
        <end position="22"/>
    </location>
</feature>
<evidence type="ECO:0000256" key="3">
    <source>
        <dbReference type="SAM" id="SignalP"/>
    </source>
</evidence>
<dbReference type="PROSITE" id="PS50041">
    <property type="entry name" value="C_TYPE_LECTIN_2"/>
    <property type="match status" value="2"/>
</dbReference>
<dbReference type="Pfam" id="PF00059">
    <property type="entry name" value="Lectin_C"/>
    <property type="match status" value="1"/>
</dbReference>
<dbReference type="InterPro" id="IPR050976">
    <property type="entry name" value="Snaclec"/>
</dbReference>
<keyword evidence="1" id="KW-1015">Disulfide bond</keyword>
<dbReference type="SMART" id="SM00034">
    <property type="entry name" value="CLECT"/>
    <property type="match status" value="2"/>
</dbReference>
<dbReference type="InterPro" id="IPR016186">
    <property type="entry name" value="C-type_lectin-like/link_sf"/>
</dbReference>
<dbReference type="SUPFAM" id="SSF56436">
    <property type="entry name" value="C-type lectin-like"/>
    <property type="match status" value="2"/>
</dbReference>
<dbReference type="PANTHER" id="PTHR22991">
    <property type="entry name" value="PROTEIN CBG13490"/>
    <property type="match status" value="1"/>
</dbReference>
<gene>
    <name evidence="6" type="ORF">PFISCL1PPCAC_3289</name>
</gene>
<keyword evidence="3" id="KW-0732">Signal</keyword>
<evidence type="ECO:0000313" key="7">
    <source>
        <dbReference type="Proteomes" id="UP001432322"/>
    </source>
</evidence>
<feature type="domain" description="C-type lectin" evidence="5">
    <location>
        <begin position="171"/>
        <end position="291"/>
    </location>
</feature>